<dbReference type="CDD" id="cd00156">
    <property type="entry name" value="REC"/>
    <property type="match status" value="1"/>
</dbReference>
<dbReference type="InterPro" id="IPR001789">
    <property type="entry name" value="Sig_transdc_resp-reg_receiver"/>
</dbReference>
<dbReference type="PANTHER" id="PTHR44591">
    <property type="entry name" value="STRESS RESPONSE REGULATOR PROTEIN 1"/>
    <property type="match status" value="1"/>
</dbReference>
<protein>
    <submittedName>
        <fullName evidence="4">Response regulator transcription factor</fullName>
    </submittedName>
</protein>
<name>A0ABV7VLS7_9PROT</name>
<dbReference type="Pfam" id="PF00072">
    <property type="entry name" value="Response_reg"/>
    <property type="match status" value="1"/>
</dbReference>
<feature type="domain" description="Response regulatory" evidence="3">
    <location>
        <begin position="10"/>
        <end position="129"/>
    </location>
</feature>
<dbReference type="SUPFAM" id="SSF52172">
    <property type="entry name" value="CheY-like"/>
    <property type="match status" value="1"/>
</dbReference>
<sequence length="326" mass="35319">MSVERRREISILFGDPNRGMRMQYRAALRAEGFTQLHEFDTLENFPALCQKVQPDLIFMDAAMPEGNPADTVHDLRHGSLGSNPFVPIIIATWDASRSVVHRIIDCGADDVLIKPLSTQSISGRIQALADNRKPFVVTADYIGPDRRRSSRPSGGDPALLTVPNPLRAKLDGLPTGGDEFRRQVEDMRSQIGRLRLKAAAFRIAFVAAQMETIRQGAGEAGLMLLGSLLVSAEDMRGRLSGLQDHGAELALCDRLIETVQPLVVATDNRLHDGQNSAATIQSVAAVLLQTFHPERSGADLAADVAAAIGRYRARQEAVASGALQVG</sequence>
<dbReference type="SMART" id="SM00448">
    <property type="entry name" value="REC"/>
    <property type="match status" value="1"/>
</dbReference>
<dbReference type="InterPro" id="IPR050595">
    <property type="entry name" value="Bact_response_regulator"/>
</dbReference>
<accession>A0ABV7VLS7</accession>
<dbReference type="RefSeq" id="WP_379730127.1">
    <property type="nucleotide sequence ID" value="NZ_JBHRYJ010000009.1"/>
</dbReference>
<dbReference type="EMBL" id="JBHRYJ010000009">
    <property type="protein sequence ID" value="MFC3678485.1"/>
    <property type="molecule type" value="Genomic_DNA"/>
</dbReference>
<keyword evidence="5" id="KW-1185">Reference proteome</keyword>
<organism evidence="4 5">
    <name type="scientific">Ferrovibrio xuzhouensis</name>
    <dbReference type="NCBI Taxonomy" id="1576914"/>
    <lineage>
        <taxon>Bacteria</taxon>
        <taxon>Pseudomonadati</taxon>
        <taxon>Pseudomonadota</taxon>
        <taxon>Alphaproteobacteria</taxon>
        <taxon>Rhodospirillales</taxon>
        <taxon>Rhodospirillaceae</taxon>
        <taxon>Ferrovibrio</taxon>
    </lineage>
</organism>
<keyword evidence="1 2" id="KW-0597">Phosphoprotein</keyword>
<evidence type="ECO:0000256" key="2">
    <source>
        <dbReference type="PROSITE-ProRule" id="PRU00169"/>
    </source>
</evidence>
<evidence type="ECO:0000259" key="3">
    <source>
        <dbReference type="PROSITE" id="PS50110"/>
    </source>
</evidence>
<evidence type="ECO:0000256" key="1">
    <source>
        <dbReference type="ARBA" id="ARBA00022553"/>
    </source>
</evidence>
<dbReference type="PROSITE" id="PS50110">
    <property type="entry name" value="RESPONSE_REGULATORY"/>
    <property type="match status" value="1"/>
</dbReference>
<reference evidence="5" key="1">
    <citation type="journal article" date="2019" name="Int. J. Syst. Evol. Microbiol.">
        <title>The Global Catalogue of Microorganisms (GCM) 10K type strain sequencing project: providing services to taxonomists for standard genome sequencing and annotation.</title>
        <authorList>
            <consortium name="The Broad Institute Genomics Platform"/>
            <consortium name="The Broad Institute Genome Sequencing Center for Infectious Disease"/>
            <person name="Wu L."/>
            <person name="Ma J."/>
        </authorList>
    </citation>
    <scope>NUCLEOTIDE SEQUENCE [LARGE SCALE GENOMIC DNA]</scope>
    <source>
        <strain evidence="5">KCTC 42182</strain>
    </source>
</reference>
<evidence type="ECO:0000313" key="4">
    <source>
        <dbReference type="EMBL" id="MFC3678485.1"/>
    </source>
</evidence>
<gene>
    <name evidence="4" type="ORF">ACFOOQ_23265</name>
</gene>
<dbReference type="Proteomes" id="UP001595711">
    <property type="component" value="Unassembled WGS sequence"/>
</dbReference>
<feature type="modified residue" description="4-aspartylphosphate" evidence="2">
    <location>
        <position position="60"/>
    </location>
</feature>
<dbReference type="InterPro" id="IPR011006">
    <property type="entry name" value="CheY-like_superfamily"/>
</dbReference>
<evidence type="ECO:0000313" key="5">
    <source>
        <dbReference type="Proteomes" id="UP001595711"/>
    </source>
</evidence>
<dbReference type="Gene3D" id="3.40.50.2300">
    <property type="match status" value="1"/>
</dbReference>
<comment type="caution">
    <text evidence="4">The sequence shown here is derived from an EMBL/GenBank/DDBJ whole genome shotgun (WGS) entry which is preliminary data.</text>
</comment>
<proteinExistence type="predicted"/>
<dbReference type="PANTHER" id="PTHR44591:SF3">
    <property type="entry name" value="RESPONSE REGULATORY DOMAIN-CONTAINING PROTEIN"/>
    <property type="match status" value="1"/>
</dbReference>